<reference evidence="4" key="1">
    <citation type="journal article" date="2010" name="Environ. Microbiol.">
        <title>The genome of Syntrophomonas wolfei: new insights into syntrophic metabolism and biohydrogen production.</title>
        <authorList>
            <person name="Sieber J.R."/>
            <person name="Sims D.R."/>
            <person name="Han C."/>
            <person name="Kim E."/>
            <person name="Lykidis A."/>
            <person name="Lapidus A.L."/>
            <person name="McDonnald E."/>
            <person name="Rohlin L."/>
            <person name="Culley D.E."/>
            <person name="Gunsalus R."/>
            <person name="McInerney M.J."/>
        </authorList>
    </citation>
    <scope>NUCLEOTIDE SEQUENCE [LARGE SCALE GENOMIC DNA]</scope>
    <source>
        <strain evidence="4">DSM 2245B / Goettingen</strain>
    </source>
</reference>
<keyword evidence="4" id="KW-1185">Reference proteome</keyword>
<dbReference type="EMBL" id="CP000448">
    <property type="protein sequence ID" value="ABI68666.1"/>
    <property type="molecule type" value="Genomic_DNA"/>
</dbReference>
<evidence type="ECO:0000259" key="2">
    <source>
        <dbReference type="SMART" id="SM01208"/>
    </source>
</evidence>
<evidence type="ECO:0000256" key="1">
    <source>
        <dbReference type="ARBA" id="ARBA00022729"/>
    </source>
</evidence>
<evidence type="ECO:0000313" key="4">
    <source>
        <dbReference type="Proteomes" id="UP000001968"/>
    </source>
</evidence>
<dbReference type="SMART" id="SM01208">
    <property type="entry name" value="G5"/>
    <property type="match status" value="1"/>
</dbReference>
<keyword evidence="1" id="KW-0732">Signal</keyword>
<sequence>MRIRYIRIGLISLLILLLGTINHAIYTDNLSDRPGKNLDFLPYATSKDRIIYSTPSASSSVTLLPWENDPDFQAAMAENKAKIQLANYCTVLQNPLPGEETNVYIAACLLQGTVVKSGQIFSQNEKIGPYSQDKGFQPGPVYIGHQLKTTVGGGVCKIASTLYNVTILSNLPVIERYAHSMPVPYVPLGQDATVCYGVKDFKFLNNSPYPILIWAESIGNRLYIAFYGQTTPPKVKWHHEIVKEIKTYNIYRKNYALEAGKEKVILQGMDGAVVRSWLTIEDPQQGRITTKKLGKDYYNPMPSIVEKGMKKATSTIPPH</sequence>
<dbReference type="InterPro" id="IPR007391">
    <property type="entry name" value="Vancomycin_resist_VanW"/>
</dbReference>
<evidence type="ECO:0000313" key="3">
    <source>
        <dbReference type="EMBL" id="ABI68666.1"/>
    </source>
</evidence>
<dbReference type="AlphaFoldDB" id="Q0AX88"/>
<proteinExistence type="predicted"/>
<protein>
    <submittedName>
        <fullName evidence="3">Uncharacterized vancomycin resistance protein-like protein</fullName>
    </submittedName>
</protein>
<dbReference type="RefSeq" id="WP_011640765.1">
    <property type="nucleotide sequence ID" value="NC_008346.1"/>
</dbReference>
<dbReference type="InterPro" id="IPR052913">
    <property type="entry name" value="Glycopeptide_resist_protein"/>
</dbReference>
<dbReference type="STRING" id="335541.Swol_1358"/>
<feature type="domain" description="G5" evidence="2">
    <location>
        <begin position="234"/>
        <end position="311"/>
    </location>
</feature>
<dbReference type="Gene3D" id="2.20.230.10">
    <property type="entry name" value="Resuscitation-promoting factor rpfb"/>
    <property type="match status" value="1"/>
</dbReference>
<organism evidence="3 4">
    <name type="scientific">Syntrophomonas wolfei subsp. wolfei (strain DSM 2245B / Goettingen)</name>
    <dbReference type="NCBI Taxonomy" id="335541"/>
    <lineage>
        <taxon>Bacteria</taxon>
        <taxon>Bacillati</taxon>
        <taxon>Bacillota</taxon>
        <taxon>Clostridia</taxon>
        <taxon>Eubacteriales</taxon>
        <taxon>Syntrophomonadaceae</taxon>
        <taxon>Syntrophomonas</taxon>
    </lineage>
</organism>
<name>Q0AX88_SYNWW</name>
<dbReference type="Proteomes" id="UP000001968">
    <property type="component" value="Chromosome"/>
</dbReference>
<accession>Q0AX88</accession>
<dbReference type="KEGG" id="swo:Swol_1358"/>
<dbReference type="PANTHER" id="PTHR35788">
    <property type="entry name" value="EXPORTED PROTEIN-RELATED"/>
    <property type="match status" value="1"/>
</dbReference>
<gene>
    <name evidence="3" type="ordered locus">Swol_1358</name>
</gene>
<dbReference type="HOGENOM" id="CLU_075501_0_0_9"/>
<dbReference type="InterPro" id="IPR011098">
    <property type="entry name" value="G5_dom"/>
</dbReference>
<dbReference type="PANTHER" id="PTHR35788:SF1">
    <property type="entry name" value="EXPORTED PROTEIN"/>
    <property type="match status" value="1"/>
</dbReference>
<dbReference type="Pfam" id="PF04294">
    <property type="entry name" value="VanW"/>
    <property type="match status" value="1"/>
</dbReference>
<dbReference type="eggNOG" id="COG2720">
    <property type="taxonomic scope" value="Bacteria"/>
</dbReference>